<evidence type="ECO:0000256" key="3">
    <source>
        <dbReference type="ARBA" id="ARBA00023134"/>
    </source>
</evidence>
<name>A0A0W8G3Z0_9ZZZZ</name>
<reference evidence="7" key="1">
    <citation type="journal article" date="2015" name="Proc. Natl. Acad. Sci. U.S.A.">
        <title>Networks of energetic and metabolic interactions define dynamics in microbial communities.</title>
        <authorList>
            <person name="Embree M."/>
            <person name="Liu J.K."/>
            <person name="Al-Bassam M.M."/>
            <person name="Zengler K."/>
        </authorList>
    </citation>
    <scope>NUCLEOTIDE SEQUENCE</scope>
</reference>
<feature type="domain" description="RapZ C-terminal" evidence="6">
    <location>
        <begin position="194"/>
        <end position="313"/>
    </location>
</feature>
<dbReference type="InterPro" id="IPR027417">
    <property type="entry name" value="P-loop_NTPase"/>
</dbReference>
<evidence type="ECO:0000313" key="7">
    <source>
        <dbReference type="EMBL" id="KUG27785.1"/>
    </source>
</evidence>
<dbReference type="SUPFAM" id="SSF52540">
    <property type="entry name" value="P-loop containing nucleoside triphosphate hydrolases"/>
    <property type="match status" value="1"/>
</dbReference>
<dbReference type="Pfam" id="PF03668">
    <property type="entry name" value="RapZ-like_N"/>
    <property type="match status" value="1"/>
</dbReference>
<organism evidence="7">
    <name type="scientific">hydrocarbon metagenome</name>
    <dbReference type="NCBI Taxonomy" id="938273"/>
    <lineage>
        <taxon>unclassified sequences</taxon>
        <taxon>metagenomes</taxon>
        <taxon>ecological metagenomes</taxon>
    </lineage>
</organism>
<dbReference type="Pfam" id="PF22740">
    <property type="entry name" value="PapZ_C"/>
    <property type="match status" value="1"/>
</dbReference>
<proteinExistence type="inferred from homology"/>
<comment type="caution">
    <text evidence="7">The sequence shown here is derived from an EMBL/GenBank/DDBJ whole genome shotgun (WGS) entry which is preliminary data.</text>
</comment>
<dbReference type="NCBIfam" id="NF003828">
    <property type="entry name" value="PRK05416.1"/>
    <property type="match status" value="1"/>
</dbReference>
<dbReference type="GO" id="GO:0005524">
    <property type="term" value="F:ATP binding"/>
    <property type="evidence" value="ECO:0007669"/>
    <property type="project" value="UniProtKB-KW"/>
</dbReference>
<sequence length="316" mass="35671">MRRLRRDGTAPGDSHRKRKGETVMSEHVFPVIILTGLSGSGKSSGLKIFEDLGFFCVDGLPVSLTPVLIKLFAGQAETRYCGLALGMDVRQEDMDREWGAALAQIKSRSGDIQIVFFEADTREIIRRYATTRRPHPLENSSLGLERAVREERERMSPLREAADLILDTTNFSIHDLRRTLQEKWSFLAGKSGRLKIHIMSFGFKYGPPIEADLIFDLRFLPNPYFDVSLRPLSGKDPEIARYVLGDEPGRTFLEKLSDFLLYLVPLYAREGRYRLAVAVGCTGGRHRSVAVAEALFDRLGQAGYTVSIEHRHIDKD</sequence>
<keyword evidence="1" id="KW-0547">Nucleotide-binding</keyword>
<dbReference type="InterPro" id="IPR005337">
    <property type="entry name" value="RapZ-like"/>
</dbReference>
<feature type="region of interest" description="Disordered" evidence="4">
    <location>
        <begin position="1"/>
        <end position="20"/>
    </location>
</feature>
<accession>A0A0W8G3Z0</accession>
<dbReference type="EMBL" id="LNQE01000289">
    <property type="protein sequence ID" value="KUG27785.1"/>
    <property type="molecule type" value="Genomic_DNA"/>
</dbReference>
<evidence type="ECO:0000259" key="6">
    <source>
        <dbReference type="Pfam" id="PF22740"/>
    </source>
</evidence>
<keyword evidence="3" id="KW-0342">GTP-binding</keyword>
<dbReference type="InterPro" id="IPR053930">
    <property type="entry name" value="RapZ-like_N"/>
</dbReference>
<dbReference type="PIRSF" id="PIRSF005052">
    <property type="entry name" value="P-loopkin"/>
    <property type="match status" value="1"/>
</dbReference>
<dbReference type="GO" id="GO:0005525">
    <property type="term" value="F:GTP binding"/>
    <property type="evidence" value="ECO:0007669"/>
    <property type="project" value="UniProtKB-KW"/>
</dbReference>
<dbReference type="AlphaFoldDB" id="A0A0W8G3Z0"/>
<evidence type="ECO:0000256" key="4">
    <source>
        <dbReference type="SAM" id="MobiDB-lite"/>
    </source>
</evidence>
<dbReference type="PANTHER" id="PTHR30448">
    <property type="entry name" value="RNASE ADAPTER PROTEIN RAPZ"/>
    <property type="match status" value="1"/>
</dbReference>
<evidence type="ECO:0000256" key="1">
    <source>
        <dbReference type="ARBA" id="ARBA00022741"/>
    </source>
</evidence>
<gene>
    <name evidence="7" type="ORF">ASZ90_002362</name>
</gene>
<evidence type="ECO:0000259" key="5">
    <source>
        <dbReference type="Pfam" id="PF03668"/>
    </source>
</evidence>
<dbReference type="PANTHER" id="PTHR30448:SF0">
    <property type="entry name" value="RNASE ADAPTER PROTEIN RAPZ"/>
    <property type="match status" value="1"/>
</dbReference>
<dbReference type="HAMAP" id="MF_00636">
    <property type="entry name" value="RapZ_like"/>
    <property type="match status" value="1"/>
</dbReference>
<keyword evidence="2 7" id="KW-0067">ATP-binding</keyword>
<dbReference type="InterPro" id="IPR053931">
    <property type="entry name" value="RapZ_C"/>
</dbReference>
<feature type="domain" description="RapZ-like N-terminal" evidence="5">
    <location>
        <begin position="31"/>
        <end position="183"/>
    </location>
</feature>
<evidence type="ECO:0000256" key="2">
    <source>
        <dbReference type="ARBA" id="ARBA00022840"/>
    </source>
</evidence>
<protein>
    <submittedName>
        <fullName evidence="7">Putative atp-binding protein</fullName>
    </submittedName>
</protein>